<sequence length="412" mass="46315">MGMVTRAKKRRLEEEEEQERLEDRISLLPDGVLGDIVSLLPTKDGARTQILSSRWRHIWRASPLNFDLLGHPVAVADVSRVLAAHPGPCRRFCTPLRYAEPGERSAATLDGWLRCPALGNLEELRCHYGFPRLGLLSSDHLPPPLPAAAQRVWSTLRVAAFDGFRFPDRDDAAAGALRLPVLEQLSLSFVTISEGSLHALLAGCPVLQSLLLAVISARKLATLGQISDRFPRLKFDTTIFQGSNLVNMAAVVHSVKILALTNNHLSLDVAINFIKCFPCLEKLYIRVTTAAGKNLGCQKYRDLIDTLDIRLKKIVLTNYRGNKSHVNFAKFFVLNARLLESMVFELTKDGIPNHAWIKTQHSLLQIKNKASSGARFDFVHRDRWPEPLGYFSDEQTHELSIADPFVRFWEWV</sequence>
<feature type="domain" description="F-box" evidence="1">
    <location>
        <begin position="25"/>
        <end position="66"/>
    </location>
</feature>
<dbReference type="InterPro" id="IPR032675">
    <property type="entry name" value="LRR_dom_sf"/>
</dbReference>
<gene>
    <name evidence="4" type="ORF">URODEC1_LOCUS114657</name>
</gene>
<evidence type="ECO:0000259" key="3">
    <source>
        <dbReference type="Pfam" id="PF24758"/>
    </source>
</evidence>
<dbReference type="EMBL" id="OZ075118">
    <property type="protein sequence ID" value="CAL5091959.1"/>
    <property type="molecule type" value="Genomic_DNA"/>
</dbReference>
<dbReference type="Gene3D" id="3.80.10.10">
    <property type="entry name" value="Ribonuclease Inhibitor"/>
    <property type="match status" value="1"/>
</dbReference>
<dbReference type="Pfam" id="PF00646">
    <property type="entry name" value="F-box"/>
    <property type="match status" value="1"/>
</dbReference>
<dbReference type="Pfam" id="PF24758">
    <property type="entry name" value="LRR_At5g56370"/>
    <property type="match status" value="2"/>
</dbReference>
<dbReference type="CDD" id="cd22160">
    <property type="entry name" value="F-box_AtFBL13-like"/>
    <property type="match status" value="1"/>
</dbReference>
<protein>
    <recommendedName>
        <fullName evidence="6">FBD domain-containing protein</fullName>
    </recommendedName>
</protein>
<dbReference type="SUPFAM" id="SSF52047">
    <property type="entry name" value="RNI-like"/>
    <property type="match status" value="1"/>
</dbReference>
<feature type="domain" description="F-box/LRR-repeat protein 15/At3g58940/PEG3-like LRR" evidence="3">
    <location>
        <begin position="109"/>
        <end position="212"/>
    </location>
</feature>
<evidence type="ECO:0008006" key="6">
    <source>
        <dbReference type="Google" id="ProtNLM"/>
    </source>
</evidence>
<accession>A0ABC9GET2</accession>
<feature type="domain" description="F-box/LRR-repeat protein 15/At3g58940/PEG3-like LRR" evidence="3">
    <location>
        <begin position="213"/>
        <end position="285"/>
    </location>
</feature>
<dbReference type="InterPro" id="IPR006566">
    <property type="entry name" value="FBD"/>
</dbReference>
<evidence type="ECO:0000259" key="2">
    <source>
        <dbReference type="Pfam" id="PF08387"/>
    </source>
</evidence>
<dbReference type="AlphaFoldDB" id="A0ABC9GET2"/>
<dbReference type="Proteomes" id="UP001497457">
    <property type="component" value="Chromosome 8b"/>
</dbReference>
<dbReference type="InterPro" id="IPR055411">
    <property type="entry name" value="LRR_FXL15/At3g58940/PEG3-like"/>
</dbReference>
<dbReference type="InterPro" id="IPR036047">
    <property type="entry name" value="F-box-like_dom_sf"/>
</dbReference>
<dbReference type="InterPro" id="IPR055302">
    <property type="entry name" value="F-box_dom-containing"/>
</dbReference>
<feature type="domain" description="FBD" evidence="2">
    <location>
        <begin position="305"/>
        <end position="344"/>
    </location>
</feature>
<dbReference type="PANTHER" id="PTHR32141:SF168">
    <property type="entry name" value="OS12G0595200 PROTEIN"/>
    <property type="match status" value="1"/>
</dbReference>
<reference evidence="4 5" key="2">
    <citation type="submission" date="2024-10" db="EMBL/GenBank/DDBJ databases">
        <authorList>
            <person name="Ryan C."/>
        </authorList>
    </citation>
    <scope>NUCLEOTIDE SEQUENCE [LARGE SCALE GENOMIC DNA]</scope>
</reference>
<proteinExistence type="predicted"/>
<reference evidence="5" key="1">
    <citation type="submission" date="2024-06" db="EMBL/GenBank/DDBJ databases">
        <authorList>
            <person name="Ryan C."/>
        </authorList>
    </citation>
    <scope>NUCLEOTIDE SEQUENCE [LARGE SCALE GENOMIC DNA]</scope>
</reference>
<evidence type="ECO:0000313" key="4">
    <source>
        <dbReference type="EMBL" id="CAL5091959.1"/>
    </source>
</evidence>
<evidence type="ECO:0000259" key="1">
    <source>
        <dbReference type="Pfam" id="PF00646"/>
    </source>
</evidence>
<dbReference type="InterPro" id="IPR053781">
    <property type="entry name" value="F-box_AtFBL13-like"/>
</dbReference>
<dbReference type="Pfam" id="PF08387">
    <property type="entry name" value="FBD"/>
    <property type="match status" value="1"/>
</dbReference>
<keyword evidence="5" id="KW-1185">Reference proteome</keyword>
<dbReference type="InterPro" id="IPR001810">
    <property type="entry name" value="F-box_dom"/>
</dbReference>
<dbReference type="SUPFAM" id="SSF81383">
    <property type="entry name" value="F-box domain"/>
    <property type="match status" value="1"/>
</dbReference>
<evidence type="ECO:0000313" key="5">
    <source>
        <dbReference type="Proteomes" id="UP001497457"/>
    </source>
</evidence>
<dbReference type="PANTHER" id="PTHR32141">
    <property type="match status" value="1"/>
</dbReference>
<name>A0ABC9GET2_9POAL</name>
<organism evidence="4 5">
    <name type="scientific">Urochloa decumbens</name>
    <dbReference type="NCBI Taxonomy" id="240449"/>
    <lineage>
        <taxon>Eukaryota</taxon>
        <taxon>Viridiplantae</taxon>
        <taxon>Streptophyta</taxon>
        <taxon>Embryophyta</taxon>
        <taxon>Tracheophyta</taxon>
        <taxon>Spermatophyta</taxon>
        <taxon>Magnoliopsida</taxon>
        <taxon>Liliopsida</taxon>
        <taxon>Poales</taxon>
        <taxon>Poaceae</taxon>
        <taxon>PACMAD clade</taxon>
        <taxon>Panicoideae</taxon>
        <taxon>Panicodae</taxon>
        <taxon>Paniceae</taxon>
        <taxon>Melinidinae</taxon>
        <taxon>Urochloa</taxon>
    </lineage>
</organism>